<keyword evidence="1" id="KW-1133">Transmembrane helix</keyword>
<proteinExistence type="predicted"/>
<dbReference type="AlphaFoldDB" id="A0A2P2PKL8"/>
<name>A0A2P2PKL8_RHIMU</name>
<sequence>MCGCFSMVVACCKFTGLVCSTGSQLSNSHELAYQHYYYLIFSVSLFIRFLFLLSLLSLYLLFSCRVSFKLFLDREPILNTR</sequence>
<accession>A0A2P2PKL8</accession>
<reference evidence="2" key="1">
    <citation type="submission" date="2018-02" db="EMBL/GenBank/DDBJ databases">
        <title>Rhizophora mucronata_Transcriptome.</title>
        <authorList>
            <person name="Meera S.P."/>
            <person name="Sreeshan A."/>
            <person name="Augustine A."/>
        </authorList>
    </citation>
    <scope>NUCLEOTIDE SEQUENCE</scope>
    <source>
        <tissue evidence="2">Leaf</tissue>
    </source>
</reference>
<organism evidence="2">
    <name type="scientific">Rhizophora mucronata</name>
    <name type="common">Asiatic mangrove</name>
    <dbReference type="NCBI Taxonomy" id="61149"/>
    <lineage>
        <taxon>Eukaryota</taxon>
        <taxon>Viridiplantae</taxon>
        <taxon>Streptophyta</taxon>
        <taxon>Embryophyta</taxon>
        <taxon>Tracheophyta</taxon>
        <taxon>Spermatophyta</taxon>
        <taxon>Magnoliopsida</taxon>
        <taxon>eudicotyledons</taxon>
        <taxon>Gunneridae</taxon>
        <taxon>Pentapetalae</taxon>
        <taxon>rosids</taxon>
        <taxon>fabids</taxon>
        <taxon>Malpighiales</taxon>
        <taxon>Rhizophoraceae</taxon>
        <taxon>Rhizophora</taxon>
    </lineage>
</organism>
<keyword evidence="1" id="KW-0812">Transmembrane</keyword>
<evidence type="ECO:0000313" key="2">
    <source>
        <dbReference type="EMBL" id="MBX55280.1"/>
    </source>
</evidence>
<keyword evidence="1" id="KW-0472">Membrane</keyword>
<feature type="transmembrane region" description="Helical" evidence="1">
    <location>
        <begin position="36"/>
        <end position="62"/>
    </location>
</feature>
<dbReference type="EMBL" id="GGEC01074796">
    <property type="protein sequence ID" value="MBX55280.1"/>
    <property type="molecule type" value="Transcribed_RNA"/>
</dbReference>
<evidence type="ECO:0000256" key="1">
    <source>
        <dbReference type="SAM" id="Phobius"/>
    </source>
</evidence>
<protein>
    <submittedName>
        <fullName evidence="2">Uncharacterized protein</fullName>
    </submittedName>
</protein>